<name>A1RBE8_PAEAT</name>
<keyword evidence="3" id="KW-1185">Reference proteome</keyword>
<reference evidence="2 3" key="1">
    <citation type="journal article" date="2006" name="PLoS Genet.">
        <title>Secrets of soil survival revealed by the genome sequence of Arthrobacter aurescens TC1.</title>
        <authorList>
            <person name="Mongodin E.F."/>
            <person name="Shapir N."/>
            <person name="Daugherty S.C."/>
            <person name="DeBoy R.T."/>
            <person name="Emerson J.B."/>
            <person name="Shvartzbeyn A."/>
            <person name="Radune D."/>
            <person name="Vamathevan J."/>
            <person name="Riggs F."/>
            <person name="Grinberg V."/>
            <person name="Khouri H."/>
            <person name="Wackett L.P."/>
            <person name="Nelson K.E."/>
            <person name="Sadowsky M.J."/>
        </authorList>
    </citation>
    <scope>NUCLEOTIDE SEQUENCE [LARGE SCALE GENOMIC DNA]</scope>
    <source>
        <strain evidence="2 3">TC1</strain>
    </source>
</reference>
<evidence type="ECO:0000256" key="1">
    <source>
        <dbReference type="SAM" id="MobiDB-lite"/>
    </source>
</evidence>
<gene>
    <name evidence="2" type="ordered locus">AAur_3883</name>
</gene>
<organism evidence="2 3">
    <name type="scientific">Paenarthrobacter aurescens (strain TC1)</name>
    <dbReference type="NCBI Taxonomy" id="290340"/>
    <lineage>
        <taxon>Bacteria</taxon>
        <taxon>Bacillati</taxon>
        <taxon>Actinomycetota</taxon>
        <taxon>Actinomycetes</taxon>
        <taxon>Micrococcales</taxon>
        <taxon>Micrococcaceae</taxon>
        <taxon>Paenarthrobacter</taxon>
    </lineage>
</organism>
<dbReference type="OrthoDB" id="4905902at2"/>
<accession>A1RBE8</accession>
<dbReference type="KEGG" id="aau:AAur_3883"/>
<sequence>MARRSVQFWRIEQLNGDGLSRPFPARRVAEVLKKAQDAGTDRHFTSVDGTVLLAQAVASSPHPVLLLDRVRDTNLPSVGDALGRRKPLPLAPGDHLLETTYFAFLKRNVIAVLTSGNGPRASRMGEYLEGMLGLEPALVPVVREDIEEILTRLEVSRFEFALPAERLSGKLMEGEWADVLDSASRLMNEGTFRISLSVGRSGKAEDKQRIRDRIQQLIDLFRRAGSVEHFDYVVAEGKDSLTGDREVVDLLKERFISHIEVDPDVFNDPQKSTAEAIAILNKQARDNEAFFARTLPDIKGSADSGLVPDIVAGGMATVRAALAAAVESAEKGGHVAASPEAARHVPASHAPGENQGGADHELVRG</sequence>
<dbReference type="eggNOG" id="ENOG5032NQU">
    <property type="taxonomic scope" value="Bacteria"/>
</dbReference>
<dbReference type="AlphaFoldDB" id="A1RBE8"/>
<proteinExistence type="predicted"/>
<evidence type="ECO:0000313" key="3">
    <source>
        <dbReference type="Proteomes" id="UP000000637"/>
    </source>
</evidence>
<dbReference type="STRING" id="290340.AAur_3883"/>
<dbReference type="HOGENOM" id="CLU_888016_0_0_11"/>
<protein>
    <submittedName>
        <fullName evidence="2">Uncharacterized protein</fullName>
    </submittedName>
</protein>
<evidence type="ECO:0000313" key="2">
    <source>
        <dbReference type="EMBL" id="ABM10167.1"/>
    </source>
</evidence>
<dbReference type="Proteomes" id="UP000000637">
    <property type="component" value="Chromosome"/>
</dbReference>
<dbReference type="EMBL" id="CP000474">
    <property type="protein sequence ID" value="ABM10167.1"/>
    <property type="molecule type" value="Genomic_DNA"/>
</dbReference>
<feature type="region of interest" description="Disordered" evidence="1">
    <location>
        <begin position="333"/>
        <end position="365"/>
    </location>
</feature>
<dbReference type="RefSeq" id="WP_011776485.1">
    <property type="nucleotide sequence ID" value="NC_008711.1"/>
</dbReference>